<evidence type="ECO:0000313" key="6">
    <source>
        <dbReference type="Proteomes" id="UP001612915"/>
    </source>
</evidence>
<proteinExistence type="inferred from homology"/>
<evidence type="ECO:0000256" key="1">
    <source>
        <dbReference type="ARBA" id="ARBA00010515"/>
    </source>
</evidence>
<dbReference type="Gene3D" id="3.40.50.1820">
    <property type="entry name" value="alpha/beta hydrolase"/>
    <property type="match status" value="1"/>
</dbReference>
<evidence type="ECO:0000313" key="5">
    <source>
        <dbReference type="EMBL" id="MFI7586701.1"/>
    </source>
</evidence>
<organism evidence="5 6">
    <name type="scientific">Spongisporangium articulatum</name>
    <dbReference type="NCBI Taxonomy" id="3362603"/>
    <lineage>
        <taxon>Bacteria</taxon>
        <taxon>Bacillati</taxon>
        <taxon>Actinomycetota</taxon>
        <taxon>Actinomycetes</taxon>
        <taxon>Kineosporiales</taxon>
        <taxon>Kineosporiaceae</taxon>
        <taxon>Spongisporangium</taxon>
    </lineage>
</organism>
<dbReference type="Proteomes" id="UP001612915">
    <property type="component" value="Unassembled WGS sequence"/>
</dbReference>
<dbReference type="PANTHER" id="PTHR48081">
    <property type="entry name" value="AB HYDROLASE SUPERFAMILY PROTEIN C4A8.06C"/>
    <property type="match status" value="1"/>
</dbReference>
<accession>A0ABW8AM50</accession>
<evidence type="ECO:0000259" key="4">
    <source>
        <dbReference type="Pfam" id="PF07859"/>
    </source>
</evidence>
<feature type="domain" description="Alpha/beta hydrolase fold-3" evidence="4">
    <location>
        <begin position="101"/>
        <end position="284"/>
    </location>
</feature>
<dbReference type="InterPro" id="IPR029058">
    <property type="entry name" value="AB_hydrolase_fold"/>
</dbReference>
<dbReference type="InterPro" id="IPR050300">
    <property type="entry name" value="GDXG_lipolytic_enzyme"/>
</dbReference>
<dbReference type="InterPro" id="IPR013094">
    <property type="entry name" value="AB_hydrolase_3"/>
</dbReference>
<sequence>MSALGKVAAVKLSLPEWLVATFLRLCLKPVLGPPFPIAFQRFWMEFCALLNPPPLGNTVRRVTLGGVPDVLVTPAGVEPDGEVSGPPPGSTKGPTGPRPVVLYLHGGAFITGSYRSHAGLVGYLARGLRAPVHAIEYRLGPEHTWPAGHDDALAAYRALLARVPAHRLVVAGDSAGGVMVADLLLALRDSGEPQPAAAVMLSPAVGLDAERRPGAGERDTVVRRGWIAQVTAAMQRPTDDPHEVLLGRDLTGLAPIHLQYSTEELFADECAEFAAQLRAAAQSVGSPDRNEVRVFAGPFHVLAVLPGVLKRSRAALAEVVQFAAGRVHAATAAADAAQESAQAGGTAQAG</sequence>
<dbReference type="Pfam" id="PF07859">
    <property type="entry name" value="Abhydrolase_3"/>
    <property type="match status" value="1"/>
</dbReference>
<dbReference type="EMBL" id="JBITLV010000002">
    <property type="protein sequence ID" value="MFI7586701.1"/>
    <property type="molecule type" value="Genomic_DNA"/>
</dbReference>
<dbReference type="RefSeq" id="WP_398276961.1">
    <property type="nucleotide sequence ID" value="NZ_JBITLV010000002.1"/>
</dbReference>
<dbReference type="GO" id="GO:0016787">
    <property type="term" value="F:hydrolase activity"/>
    <property type="evidence" value="ECO:0007669"/>
    <property type="project" value="UniProtKB-KW"/>
</dbReference>
<gene>
    <name evidence="5" type="ORF">ACIB24_06455</name>
</gene>
<keyword evidence="2 5" id="KW-0378">Hydrolase</keyword>
<keyword evidence="6" id="KW-1185">Reference proteome</keyword>
<reference evidence="5 6" key="1">
    <citation type="submission" date="2024-10" db="EMBL/GenBank/DDBJ databases">
        <title>The Natural Products Discovery Center: Release of the First 8490 Sequenced Strains for Exploring Actinobacteria Biosynthetic Diversity.</title>
        <authorList>
            <person name="Kalkreuter E."/>
            <person name="Kautsar S.A."/>
            <person name="Yang D."/>
            <person name="Bader C.D."/>
            <person name="Teijaro C.N."/>
            <person name="Fluegel L."/>
            <person name="Davis C.M."/>
            <person name="Simpson J.R."/>
            <person name="Lauterbach L."/>
            <person name="Steele A.D."/>
            <person name="Gui C."/>
            <person name="Meng S."/>
            <person name="Li G."/>
            <person name="Viehrig K."/>
            <person name="Ye F."/>
            <person name="Su P."/>
            <person name="Kiefer A.F."/>
            <person name="Nichols A."/>
            <person name="Cepeda A.J."/>
            <person name="Yan W."/>
            <person name="Fan B."/>
            <person name="Jiang Y."/>
            <person name="Adhikari A."/>
            <person name="Zheng C.-J."/>
            <person name="Schuster L."/>
            <person name="Cowan T.M."/>
            <person name="Smanski M.J."/>
            <person name="Chevrette M.G."/>
            <person name="De Carvalho L.P.S."/>
            <person name="Shen B."/>
        </authorList>
    </citation>
    <scope>NUCLEOTIDE SEQUENCE [LARGE SCALE GENOMIC DNA]</scope>
    <source>
        <strain evidence="5 6">NPDC049639</strain>
    </source>
</reference>
<dbReference type="PROSITE" id="PS01173">
    <property type="entry name" value="LIPASE_GDXG_HIS"/>
    <property type="match status" value="1"/>
</dbReference>
<comment type="similarity">
    <text evidence="1">Belongs to the 'GDXG' lipolytic enzyme family.</text>
</comment>
<dbReference type="InterPro" id="IPR002168">
    <property type="entry name" value="Lipase_GDXG_HIS_AS"/>
</dbReference>
<feature type="region of interest" description="Disordered" evidence="3">
    <location>
        <begin position="75"/>
        <end position="97"/>
    </location>
</feature>
<protein>
    <submittedName>
        <fullName evidence="5">Alpha/beta hydrolase</fullName>
    </submittedName>
</protein>
<dbReference type="SUPFAM" id="SSF53474">
    <property type="entry name" value="alpha/beta-Hydrolases"/>
    <property type="match status" value="1"/>
</dbReference>
<evidence type="ECO:0000256" key="2">
    <source>
        <dbReference type="ARBA" id="ARBA00022801"/>
    </source>
</evidence>
<comment type="caution">
    <text evidence="5">The sequence shown here is derived from an EMBL/GenBank/DDBJ whole genome shotgun (WGS) entry which is preliminary data.</text>
</comment>
<name>A0ABW8AM50_9ACTN</name>
<evidence type="ECO:0000256" key="3">
    <source>
        <dbReference type="SAM" id="MobiDB-lite"/>
    </source>
</evidence>
<dbReference type="PANTHER" id="PTHR48081:SF8">
    <property type="entry name" value="ALPHA_BETA HYDROLASE FOLD-3 DOMAIN-CONTAINING PROTEIN-RELATED"/>
    <property type="match status" value="1"/>
</dbReference>